<keyword evidence="3" id="KW-1185">Reference proteome</keyword>
<reference evidence="2" key="1">
    <citation type="submission" date="2021-06" db="EMBL/GenBank/DDBJ databases">
        <title>Comparative genomics, transcriptomics and evolutionary studies reveal genomic signatures of adaptation to plant cell wall in hemibiotrophic fungi.</title>
        <authorList>
            <consortium name="DOE Joint Genome Institute"/>
            <person name="Baroncelli R."/>
            <person name="Diaz J.F."/>
            <person name="Benocci T."/>
            <person name="Peng M."/>
            <person name="Battaglia E."/>
            <person name="Haridas S."/>
            <person name="Andreopoulos W."/>
            <person name="Labutti K."/>
            <person name="Pangilinan J."/>
            <person name="Floch G.L."/>
            <person name="Makela M.R."/>
            <person name="Henrissat B."/>
            <person name="Grigoriev I.V."/>
            <person name="Crouch J.A."/>
            <person name="De Vries R.P."/>
            <person name="Sukno S.A."/>
            <person name="Thon M.R."/>
        </authorList>
    </citation>
    <scope>NUCLEOTIDE SEQUENCE</scope>
    <source>
        <strain evidence="2">MAFF235873</strain>
    </source>
</reference>
<organism evidence="2 3">
    <name type="scientific">Colletotrichum zoysiae</name>
    <dbReference type="NCBI Taxonomy" id="1216348"/>
    <lineage>
        <taxon>Eukaryota</taxon>
        <taxon>Fungi</taxon>
        <taxon>Dikarya</taxon>
        <taxon>Ascomycota</taxon>
        <taxon>Pezizomycotina</taxon>
        <taxon>Sordariomycetes</taxon>
        <taxon>Hypocreomycetidae</taxon>
        <taxon>Glomerellales</taxon>
        <taxon>Glomerellaceae</taxon>
        <taxon>Colletotrichum</taxon>
        <taxon>Colletotrichum graminicola species complex</taxon>
    </lineage>
</organism>
<proteinExistence type="predicted"/>
<dbReference type="EMBL" id="MU842814">
    <property type="protein sequence ID" value="KAK2034458.1"/>
    <property type="molecule type" value="Genomic_DNA"/>
</dbReference>
<evidence type="ECO:0000256" key="1">
    <source>
        <dbReference type="SAM" id="MobiDB-lite"/>
    </source>
</evidence>
<name>A0AAD9HSY4_9PEZI</name>
<evidence type="ECO:0000313" key="2">
    <source>
        <dbReference type="EMBL" id="KAK2034458.1"/>
    </source>
</evidence>
<accession>A0AAD9HSY4</accession>
<comment type="caution">
    <text evidence="2">The sequence shown here is derived from an EMBL/GenBank/DDBJ whole genome shotgun (WGS) entry which is preliminary data.</text>
</comment>
<evidence type="ECO:0000313" key="3">
    <source>
        <dbReference type="Proteomes" id="UP001232148"/>
    </source>
</evidence>
<feature type="region of interest" description="Disordered" evidence="1">
    <location>
        <begin position="278"/>
        <end position="298"/>
    </location>
</feature>
<gene>
    <name evidence="2" type="ORF">LX32DRAFT_396707</name>
</gene>
<dbReference type="AlphaFoldDB" id="A0AAD9HSY4"/>
<sequence>MDRYVEALAFVPSAANTHDTVTTCVEDPSRSQPPFQTRRQGSDVLYPEALPSPLRPALRIGCTSPRGSMNTRIKQKNGWSAFTTPNSMEHLYTEKAYLTASLENQGNREVGLMRKLSVLQERIDNGLPSDERRKSRKKAALLKSRIAEVAGQKKAILLRLGDIYVELQSRETWMQIQSELHERRCSFWGTKDVTTPSDVTSMIPTPLDAASPMFFPASYHPLHGTWKAVPSQSESQMHAPPDGVQAEFWPGCNDAFDTCANELGSHGLRFEYENQALAPGVDEEQNQDPSQDDNLRSHRRRMSLPALKCLWPGSEESRGLQEHASGLLGLQ</sequence>
<dbReference type="Proteomes" id="UP001232148">
    <property type="component" value="Unassembled WGS sequence"/>
</dbReference>
<protein>
    <submittedName>
        <fullName evidence="2">Uncharacterized protein</fullName>
    </submittedName>
</protein>